<dbReference type="Gene3D" id="3.40.47.10">
    <property type="match status" value="1"/>
</dbReference>
<dbReference type="InterPro" id="IPR020616">
    <property type="entry name" value="Thiolase_N"/>
</dbReference>
<dbReference type="PANTHER" id="PTHR42870:SF1">
    <property type="entry name" value="NON-SPECIFIC LIPID-TRANSFER PROTEIN-LIKE 2"/>
    <property type="match status" value="1"/>
</dbReference>
<evidence type="ECO:0000259" key="1">
    <source>
        <dbReference type="Pfam" id="PF00108"/>
    </source>
</evidence>
<feature type="domain" description="Thiolase C-terminal" evidence="2">
    <location>
        <begin position="282"/>
        <end position="402"/>
    </location>
</feature>
<name>A0ABW8NIK4_9GAMM</name>
<dbReference type="EMBL" id="JBBKTX010000011">
    <property type="protein sequence ID" value="MFK4752802.1"/>
    <property type="molecule type" value="Genomic_DNA"/>
</dbReference>
<evidence type="ECO:0000259" key="2">
    <source>
        <dbReference type="Pfam" id="PF22691"/>
    </source>
</evidence>
<dbReference type="RefSeq" id="WP_416205960.1">
    <property type="nucleotide sequence ID" value="NZ_JBBKTX010000011.1"/>
</dbReference>
<dbReference type="Pfam" id="PF00108">
    <property type="entry name" value="Thiolase_N"/>
    <property type="match status" value="1"/>
</dbReference>
<gene>
    <name evidence="3" type="ORF">WG929_10320</name>
</gene>
<reference evidence="3 4" key="1">
    <citation type="submission" date="2024-03" db="EMBL/GenBank/DDBJ databases">
        <title>High-quality draft genome sequence of Oceanobacter sp. wDCs-4.</title>
        <authorList>
            <person name="Dong C."/>
        </authorList>
    </citation>
    <scope>NUCLEOTIDE SEQUENCE [LARGE SCALE GENOMIC DNA]</scope>
    <source>
        <strain evidence="4">wDCs-4</strain>
    </source>
</reference>
<dbReference type="PANTHER" id="PTHR42870">
    <property type="entry name" value="ACETYL-COA C-ACETYLTRANSFERASE"/>
    <property type="match status" value="1"/>
</dbReference>
<evidence type="ECO:0000313" key="4">
    <source>
        <dbReference type="Proteomes" id="UP001620597"/>
    </source>
</evidence>
<proteinExistence type="predicted"/>
<dbReference type="InterPro" id="IPR055140">
    <property type="entry name" value="Thiolase_C_2"/>
</dbReference>
<sequence length="409" mass="42491">MKTNAIVAGVGMTTFGRHMNRNLKSLAGEAISQAMEDAGISPQDLQAAYMGNAAAAVITGQMCVPGEIVLREVGIGGIPVVNVENACATGSTAFNQAVAMVTAGAYDVVLACGYEKLVHEDKAKSFSVFAGAADVELQAELEATVNARMKAAGMTVTEGGQRSVFMDIYAMMTADHMKKYGTTREQIAAVSAKNSYHGSMNPRAQFRDVVTVEQVLAAREIAYPLTLPMCSPIGDGAAAVVVVSERKARELGLSKPVRVLSSAFKTGWDFAEGESEASVFEATIAQAYEEAGVGPSDLSLVELHDASAPSEIIHTEYLGLCPKGEGGLLVESGATRLGGRIPVSTSGGLLRKGHPIGATGIAQIVELTEQLQGRSGARQVESARIGLAENGGGFVKDSVAALIVTILAV</sequence>
<dbReference type="Proteomes" id="UP001620597">
    <property type="component" value="Unassembled WGS sequence"/>
</dbReference>
<dbReference type="CDD" id="cd00829">
    <property type="entry name" value="SCP-x_thiolase"/>
    <property type="match status" value="1"/>
</dbReference>
<accession>A0ABW8NIK4</accession>
<keyword evidence="4" id="KW-1185">Reference proteome</keyword>
<evidence type="ECO:0000313" key="3">
    <source>
        <dbReference type="EMBL" id="MFK4752802.1"/>
    </source>
</evidence>
<feature type="domain" description="Thiolase N-terminal" evidence="1">
    <location>
        <begin position="7"/>
        <end position="212"/>
    </location>
</feature>
<protein>
    <submittedName>
        <fullName evidence="3">Thiolase family protein</fullName>
    </submittedName>
</protein>
<organism evidence="3 4">
    <name type="scientific">Oceanobacter antarcticus</name>
    <dbReference type="NCBI Taxonomy" id="3133425"/>
    <lineage>
        <taxon>Bacteria</taxon>
        <taxon>Pseudomonadati</taxon>
        <taxon>Pseudomonadota</taxon>
        <taxon>Gammaproteobacteria</taxon>
        <taxon>Oceanospirillales</taxon>
        <taxon>Oceanospirillaceae</taxon>
        <taxon>Oceanobacter</taxon>
    </lineage>
</organism>
<dbReference type="SUPFAM" id="SSF53901">
    <property type="entry name" value="Thiolase-like"/>
    <property type="match status" value="2"/>
</dbReference>
<dbReference type="InterPro" id="IPR002155">
    <property type="entry name" value="Thiolase"/>
</dbReference>
<dbReference type="Pfam" id="PF22691">
    <property type="entry name" value="Thiolase_C_1"/>
    <property type="match status" value="1"/>
</dbReference>
<dbReference type="PIRSF" id="PIRSF000429">
    <property type="entry name" value="Ac-CoA_Ac_transf"/>
    <property type="match status" value="1"/>
</dbReference>
<dbReference type="InterPro" id="IPR016039">
    <property type="entry name" value="Thiolase-like"/>
</dbReference>
<comment type="caution">
    <text evidence="3">The sequence shown here is derived from an EMBL/GenBank/DDBJ whole genome shotgun (WGS) entry which is preliminary data.</text>
</comment>